<sequence>MVGKLRAVLGATALRLARAATEDSVTYCPHALNRLISTVTAREVAGRLRERAAWHAWCAEDAGVTAFERQWHASEAVELEELAGRELAAAGLAGSEATR</sequence>
<dbReference type="Proteomes" id="UP000249915">
    <property type="component" value="Unassembled WGS sequence"/>
</dbReference>
<accession>A0A2V4BK89</accession>
<organism evidence="1 2">
    <name type="scientific">Prauserella muralis</name>
    <dbReference type="NCBI Taxonomy" id="588067"/>
    <lineage>
        <taxon>Bacteria</taxon>
        <taxon>Bacillati</taxon>
        <taxon>Actinomycetota</taxon>
        <taxon>Actinomycetes</taxon>
        <taxon>Pseudonocardiales</taxon>
        <taxon>Pseudonocardiaceae</taxon>
        <taxon>Prauserella</taxon>
    </lineage>
</organism>
<dbReference type="AlphaFoldDB" id="A0A2V4BK89"/>
<dbReference type="RefSeq" id="WP_112279131.1">
    <property type="nucleotide sequence ID" value="NZ_MASW01000001.1"/>
</dbReference>
<gene>
    <name evidence="1" type="ORF">BAY60_01420</name>
</gene>
<comment type="caution">
    <text evidence="1">The sequence shown here is derived from an EMBL/GenBank/DDBJ whole genome shotgun (WGS) entry which is preliminary data.</text>
</comment>
<dbReference type="EMBL" id="MASW01000001">
    <property type="protein sequence ID" value="PXY31103.1"/>
    <property type="molecule type" value="Genomic_DNA"/>
</dbReference>
<evidence type="ECO:0000313" key="1">
    <source>
        <dbReference type="EMBL" id="PXY31103.1"/>
    </source>
</evidence>
<name>A0A2V4BK89_9PSEU</name>
<reference evidence="1 2" key="1">
    <citation type="submission" date="2016-07" db="EMBL/GenBank/DDBJ databases">
        <title>Draft genome sequence of Prauserella muralis DSM 45305, isolated from a mould-covered wall in an indoor environment.</title>
        <authorList>
            <person name="Ruckert C."/>
            <person name="Albersmeier A."/>
            <person name="Jiang C.-L."/>
            <person name="Jiang Y."/>
            <person name="Kalinowski J."/>
            <person name="Schneider O."/>
            <person name="Winkler A."/>
            <person name="Zotchev S.B."/>
        </authorList>
    </citation>
    <scope>NUCLEOTIDE SEQUENCE [LARGE SCALE GENOMIC DNA]</scope>
    <source>
        <strain evidence="1 2">DSM 45305</strain>
    </source>
</reference>
<dbReference type="OrthoDB" id="3637956at2"/>
<keyword evidence="2" id="KW-1185">Reference proteome</keyword>
<proteinExistence type="predicted"/>
<evidence type="ECO:0000313" key="2">
    <source>
        <dbReference type="Proteomes" id="UP000249915"/>
    </source>
</evidence>
<protein>
    <submittedName>
        <fullName evidence="1">Uncharacterized protein</fullName>
    </submittedName>
</protein>